<keyword evidence="1" id="KW-0678">Repressor</keyword>
<sequence length="192" mass="22066">MRERILEATIQLLKTRGLSFTVSELTQSLGTSKRTIYQYYDSKAGLIEEIVNQLMQQIKQMEKAIIMDNTLQVGEKLRQLLVLLPTSYGLLDMRLLHDLKRNYYEQWLILDKFIKEEWGAVSDIIDEGVKEGKLRPVQTEILIDVYIGAINGIYAKNEIQTGQMSIQENLNEIVDILLFGVLSEAGKKDIEQ</sequence>
<dbReference type="RefSeq" id="WP_093727208.1">
    <property type="nucleotide sequence ID" value="NZ_FMZB01000005.1"/>
</dbReference>
<dbReference type="SUPFAM" id="SSF46689">
    <property type="entry name" value="Homeodomain-like"/>
    <property type="match status" value="1"/>
</dbReference>
<proteinExistence type="predicted"/>
<keyword evidence="2" id="KW-0805">Transcription regulation</keyword>
<dbReference type="SUPFAM" id="SSF48498">
    <property type="entry name" value="Tetracyclin repressor-like, C-terminal domain"/>
    <property type="match status" value="1"/>
</dbReference>
<evidence type="ECO:0000313" key="8">
    <source>
        <dbReference type="Proteomes" id="UP000198666"/>
    </source>
</evidence>
<evidence type="ECO:0000313" key="7">
    <source>
        <dbReference type="EMBL" id="SDC92932.1"/>
    </source>
</evidence>
<reference evidence="8" key="1">
    <citation type="submission" date="2016-10" db="EMBL/GenBank/DDBJ databases">
        <authorList>
            <person name="Varghese N."/>
            <person name="Submissions S."/>
        </authorList>
    </citation>
    <scope>NUCLEOTIDE SEQUENCE [LARGE SCALE GENOMIC DNA]</scope>
    <source>
        <strain evidence="8">DSM 21620</strain>
    </source>
</reference>
<evidence type="ECO:0000256" key="3">
    <source>
        <dbReference type="ARBA" id="ARBA00023125"/>
    </source>
</evidence>
<feature type="DNA-binding region" description="H-T-H motif" evidence="5">
    <location>
        <begin position="21"/>
        <end position="40"/>
    </location>
</feature>
<keyword evidence="3 5" id="KW-0238">DNA-binding</keyword>
<dbReference type="GO" id="GO:0003700">
    <property type="term" value="F:DNA-binding transcription factor activity"/>
    <property type="evidence" value="ECO:0007669"/>
    <property type="project" value="TreeGrafter"/>
</dbReference>
<dbReference type="InterPro" id="IPR001647">
    <property type="entry name" value="HTH_TetR"/>
</dbReference>
<keyword evidence="4" id="KW-0804">Transcription</keyword>
<evidence type="ECO:0000256" key="2">
    <source>
        <dbReference type="ARBA" id="ARBA00023015"/>
    </source>
</evidence>
<dbReference type="InterPro" id="IPR009057">
    <property type="entry name" value="Homeodomain-like_sf"/>
</dbReference>
<dbReference type="InterPro" id="IPR050109">
    <property type="entry name" value="HTH-type_TetR-like_transc_reg"/>
</dbReference>
<dbReference type="Pfam" id="PF00440">
    <property type="entry name" value="TetR_N"/>
    <property type="match status" value="1"/>
</dbReference>
<protein>
    <submittedName>
        <fullName evidence="7">DNA-binding transcriptional regulator, AcrR family</fullName>
    </submittedName>
</protein>
<dbReference type="EMBL" id="FMZB01000005">
    <property type="protein sequence ID" value="SDC92932.1"/>
    <property type="molecule type" value="Genomic_DNA"/>
</dbReference>
<evidence type="ECO:0000256" key="5">
    <source>
        <dbReference type="PROSITE-ProRule" id="PRU00335"/>
    </source>
</evidence>
<gene>
    <name evidence="7" type="ORF">SAMN05421663_105121</name>
</gene>
<accession>A0A1G6QKJ0</accession>
<name>A0A1G6QKJ0_9BACI</name>
<dbReference type="GO" id="GO:0000976">
    <property type="term" value="F:transcription cis-regulatory region binding"/>
    <property type="evidence" value="ECO:0007669"/>
    <property type="project" value="TreeGrafter"/>
</dbReference>
<evidence type="ECO:0000259" key="6">
    <source>
        <dbReference type="PROSITE" id="PS50977"/>
    </source>
</evidence>
<dbReference type="OrthoDB" id="9814200at2"/>
<evidence type="ECO:0000256" key="1">
    <source>
        <dbReference type="ARBA" id="ARBA00022491"/>
    </source>
</evidence>
<organism evidence="7 8">
    <name type="scientific">Terribacillus halophilus</name>
    <dbReference type="NCBI Taxonomy" id="361279"/>
    <lineage>
        <taxon>Bacteria</taxon>
        <taxon>Bacillati</taxon>
        <taxon>Bacillota</taxon>
        <taxon>Bacilli</taxon>
        <taxon>Bacillales</taxon>
        <taxon>Bacillaceae</taxon>
        <taxon>Terribacillus</taxon>
    </lineage>
</organism>
<dbReference type="PANTHER" id="PTHR30055:SF175">
    <property type="entry name" value="HTH-TYPE TRANSCRIPTIONAL REPRESSOR KSTR2"/>
    <property type="match status" value="1"/>
</dbReference>
<feature type="domain" description="HTH tetR-type" evidence="6">
    <location>
        <begin position="1"/>
        <end position="58"/>
    </location>
</feature>
<dbReference type="PROSITE" id="PS50977">
    <property type="entry name" value="HTH_TETR_2"/>
    <property type="match status" value="1"/>
</dbReference>
<dbReference type="Proteomes" id="UP000198666">
    <property type="component" value="Unassembled WGS sequence"/>
</dbReference>
<dbReference type="PRINTS" id="PR00455">
    <property type="entry name" value="HTHTETR"/>
</dbReference>
<evidence type="ECO:0000256" key="4">
    <source>
        <dbReference type="ARBA" id="ARBA00023163"/>
    </source>
</evidence>
<dbReference type="InterPro" id="IPR036271">
    <property type="entry name" value="Tet_transcr_reg_TetR-rel_C_sf"/>
</dbReference>
<keyword evidence="8" id="KW-1185">Reference proteome</keyword>
<dbReference type="PANTHER" id="PTHR30055">
    <property type="entry name" value="HTH-TYPE TRANSCRIPTIONAL REGULATOR RUTR"/>
    <property type="match status" value="1"/>
</dbReference>
<dbReference type="Gene3D" id="1.10.357.10">
    <property type="entry name" value="Tetracycline Repressor, domain 2"/>
    <property type="match status" value="1"/>
</dbReference>
<dbReference type="AlphaFoldDB" id="A0A1G6QKJ0"/>